<dbReference type="Proteomes" id="UP001162501">
    <property type="component" value="Chromosome 21"/>
</dbReference>
<sequence length="91" mass="10463">MAASSPTQVLDLYPAMLKKSKHFITYNYRTYTIRRIGVAFRENKNVEDPIKIQALMNKAKRDIRISLSTGHTGQLYSTDSLVTENQEKSRL</sequence>
<reference evidence="1" key="1">
    <citation type="submission" date="2023-05" db="EMBL/GenBank/DDBJ databases">
        <authorList>
            <consortium name="ELIXIR-Norway"/>
        </authorList>
    </citation>
    <scope>NUCLEOTIDE SEQUENCE</scope>
</reference>
<proteinExistence type="predicted"/>
<evidence type="ECO:0000313" key="1">
    <source>
        <dbReference type="EMBL" id="CAI9701540.1"/>
    </source>
</evidence>
<protein>
    <submittedName>
        <fullName evidence="1">Uncharacterized protein</fullName>
    </submittedName>
</protein>
<gene>
    <name evidence="1" type="ORF">MRATA1EN3_LOCUS12753</name>
</gene>
<dbReference type="EMBL" id="OX596105">
    <property type="protein sequence ID" value="CAI9701540.1"/>
    <property type="molecule type" value="Genomic_DNA"/>
</dbReference>
<accession>A0ACB0ELJ8</accession>
<name>A0ACB0ELJ8_RANTA</name>
<evidence type="ECO:0000313" key="2">
    <source>
        <dbReference type="Proteomes" id="UP001162501"/>
    </source>
</evidence>
<organism evidence="1 2">
    <name type="scientific">Rangifer tarandus platyrhynchus</name>
    <name type="common">Svalbard reindeer</name>
    <dbReference type="NCBI Taxonomy" id="3082113"/>
    <lineage>
        <taxon>Eukaryota</taxon>
        <taxon>Metazoa</taxon>
        <taxon>Chordata</taxon>
        <taxon>Craniata</taxon>
        <taxon>Vertebrata</taxon>
        <taxon>Euteleostomi</taxon>
        <taxon>Mammalia</taxon>
        <taxon>Eutheria</taxon>
        <taxon>Laurasiatheria</taxon>
        <taxon>Artiodactyla</taxon>
        <taxon>Ruminantia</taxon>
        <taxon>Pecora</taxon>
        <taxon>Cervidae</taxon>
        <taxon>Odocoileinae</taxon>
        <taxon>Rangifer</taxon>
    </lineage>
</organism>